<evidence type="ECO:0000313" key="4">
    <source>
        <dbReference type="WormBase" id="F26F12.6b"/>
    </source>
</evidence>
<feature type="transmembrane region" description="Helical" evidence="1">
    <location>
        <begin position="113"/>
        <end position="133"/>
    </location>
</feature>
<dbReference type="PaxDb" id="6239-F26F12.6b"/>
<feature type="transmembrane region" description="Helical" evidence="1">
    <location>
        <begin position="154"/>
        <end position="173"/>
    </location>
</feature>
<keyword evidence="1" id="KW-0812">Transmembrane</keyword>
<feature type="transmembrane region" description="Helical" evidence="1">
    <location>
        <begin position="298"/>
        <end position="321"/>
    </location>
</feature>
<evidence type="ECO:0000313" key="2">
    <source>
        <dbReference type="EMBL" id="CCD62684.1"/>
    </source>
</evidence>
<dbReference type="PhylomeDB" id="H2KYE4"/>
<dbReference type="GeneID" id="191870"/>
<dbReference type="eggNOG" id="ENOG502R94P">
    <property type="taxonomic scope" value="Eukaryota"/>
</dbReference>
<name>H2KYE4_CAEEL</name>
<keyword evidence="1" id="KW-0472">Membrane</keyword>
<dbReference type="STRING" id="6239.F26F12.6b.1"/>
<dbReference type="Proteomes" id="UP000001940">
    <property type="component" value="Chromosome V"/>
</dbReference>
<protein>
    <submittedName>
        <fullName evidence="2">Serpentine Receptor, class H</fullName>
    </submittedName>
</protein>
<sequence>MSAQSRLDEYFKKNYYTVCEKSTSFMSSTDFIVYPLQLSTILNIPLFVLAGYCILQKTPKSIGSTKWAYFNMHIWMCLQSLLTSTLLTPITWLPTIGSSMMGLFSYIGVPETVQFYLFVIVMFVTMSSVVSPFENRHNAIQHNTLRISTSWVRYLVTSANYLVSFSFPIPFLFNIPNQESAKLLILQNVPCPQEEFFTLSVFSISTDANFRLIYMVSMLIFLCSTFVQLLFYAFTCLRYLVFSKSSSFSKRTIELQKKFFIGILIQVLVPYAFIVPSVSYCCYSVYSNYYNQMLNNFFVLVFNFYGTVSTIGLISCHTAYWKFARKLIMFKSRTDLASNISVSRNNQIQ</sequence>
<feature type="transmembrane region" description="Helical" evidence="1">
    <location>
        <begin position="212"/>
        <end position="240"/>
    </location>
</feature>
<feature type="transmembrane region" description="Helical" evidence="1">
    <location>
        <begin position="31"/>
        <end position="55"/>
    </location>
</feature>
<evidence type="ECO:0000313" key="3">
    <source>
        <dbReference type="Proteomes" id="UP000001940"/>
    </source>
</evidence>
<keyword evidence="2" id="KW-0675">Receptor</keyword>
<evidence type="ECO:0000256" key="1">
    <source>
        <dbReference type="SAM" id="Phobius"/>
    </source>
</evidence>
<dbReference type="CTD" id="191870"/>
<reference evidence="2 3" key="1">
    <citation type="journal article" date="1998" name="Science">
        <title>Genome sequence of the nematode C. elegans: a platform for investigating biology.</title>
        <authorList>
            <consortium name="The C. elegans sequencing consortium"/>
            <person name="Sulson J.E."/>
            <person name="Waterston R."/>
        </authorList>
    </citation>
    <scope>NUCLEOTIDE SEQUENCE [LARGE SCALE GENOMIC DNA]</scope>
    <source>
        <strain evidence="2 3">Bristol N2</strain>
    </source>
</reference>
<dbReference type="PANTHER" id="PTHR46891">
    <property type="entry name" value="SERPENTINE RECEPTOR, CLASS H-RELATED"/>
    <property type="match status" value="1"/>
</dbReference>
<feature type="transmembrane region" description="Helical" evidence="1">
    <location>
        <begin position="260"/>
        <end position="286"/>
    </location>
</feature>
<dbReference type="AGR" id="WB:WBGene00005297"/>
<organism evidence="2 3">
    <name type="scientific">Caenorhabditis elegans</name>
    <dbReference type="NCBI Taxonomy" id="6239"/>
    <lineage>
        <taxon>Eukaryota</taxon>
        <taxon>Metazoa</taxon>
        <taxon>Ecdysozoa</taxon>
        <taxon>Nematoda</taxon>
        <taxon>Chromadorea</taxon>
        <taxon>Rhabditida</taxon>
        <taxon>Rhabditina</taxon>
        <taxon>Rhabditomorpha</taxon>
        <taxon>Rhabditoidea</taxon>
        <taxon>Rhabditidae</taxon>
        <taxon>Peloderinae</taxon>
        <taxon>Caenorhabditis</taxon>
    </lineage>
</organism>
<dbReference type="InParanoid" id="H2KYE4"/>
<dbReference type="WormBase" id="F26F12.6b">
    <property type="protein sequence ID" value="CE17715"/>
    <property type="gene ID" value="WBGene00005297"/>
    <property type="gene designation" value="srh-76"/>
</dbReference>
<dbReference type="OrthoDB" id="5855033at2759"/>
<keyword evidence="1" id="KW-1133">Transmembrane helix</keyword>
<dbReference type="Pfam" id="PF10318">
    <property type="entry name" value="7TM_GPCR_Srh"/>
    <property type="match status" value="1"/>
</dbReference>
<dbReference type="FunCoup" id="H2KYE4">
    <property type="interactions" value="76"/>
</dbReference>
<keyword evidence="3" id="KW-1185">Reference proteome</keyword>
<dbReference type="EMBL" id="BX284605">
    <property type="protein sequence ID" value="CCD62684.1"/>
    <property type="molecule type" value="Genomic_DNA"/>
</dbReference>
<feature type="transmembrane region" description="Helical" evidence="1">
    <location>
        <begin position="67"/>
        <end position="93"/>
    </location>
</feature>
<dbReference type="RefSeq" id="NP_001023860.1">
    <property type="nucleotide sequence ID" value="NM_001028689.4"/>
</dbReference>
<accession>H2KYE4</accession>
<dbReference type="HOGENOM" id="CLU_042960_1_1_1"/>
<dbReference type="InterPro" id="IPR019422">
    <property type="entry name" value="7TM_GPCR_serpentine_rcpt_Srh"/>
</dbReference>
<gene>
    <name evidence="2 4" type="primary">srh-76</name>
    <name evidence="2" type="ORF">CELE_F26F12.6</name>
    <name evidence="4" type="ORF">F26F12.6</name>
</gene>
<dbReference type="AlphaFoldDB" id="H2KYE4"/>
<proteinExistence type="predicted"/>